<reference evidence="2" key="1">
    <citation type="submission" date="2022-10" db="EMBL/GenBank/DDBJ databases">
        <title>Tapping the CABI collections for fungal endophytes: first genome assemblies for Collariella, Neodidymelliopsis, Ascochyta clinopodiicola, Didymella pomorum, Didymosphaeria variabile, Neocosmospora piperis and Neocucurbitaria cava.</title>
        <authorList>
            <person name="Hill R."/>
        </authorList>
    </citation>
    <scope>NUCLEOTIDE SEQUENCE</scope>
    <source>
        <strain evidence="2">IMI 356814</strain>
    </source>
</reference>
<feature type="region of interest" description="Disordered" evidence="1">
    <location>
        <begin position="284"/>
        <end position="335"/>
    </location>
</feature>
<protein>
    <submittedName>
        <fullName evidence="2">Uncharacterized protein</fullName>
    </submittedName>
</protein>
<organism evidence="2 3">
    <name type="scientific">Neocucurbitaria cava</name>
    <dbReference type="NCBI Taxonomy" id="798079"/>
    <lineage>
        <taxon>Eukaryota</taxon>
        <taxon>Fungi</taxon>
        <taxon>Dikarya</taxon>
        <taxon>Ascomycota</taxon>
        <taxon>Pezizomycotina</taxon>
        <taxon>Dothideomycetes</taxon>
        <taxon>Pleosporomycetidae</taxon>
        <taxon>Pleosporales</taxon>
        <taxon>Pleosporineae</taxon>
        <taxon>Cucurbitariaceae</taxon>
        <taxon>Neocucurbitaria</taxon>
    </lineage>
</organism>
<evidence type="ECO:0000313" key="3">
    <source>
        <dbReference type="Proteomes" id="UP001140560"/>
    </source>
</evidence>
<comment type="caution">
    <text evidence="2">The sequence shown here is derived from an EMBL/GenBank/DDBJ whole genome shotgun (WGS) entry which is preliminary data.</text>
</comment>
<feature type="compositionally biased region" description="Polar residues" evidence="1">
    <location>
        <begin position="193"/>
        <end position="204"/>
    </location>
</feature>
<evidence type="ECO:0000256" key="1">
    <source>
        <dbReference type="SAM" id="MobiDB-lite"/>
    </source>
</evidence>
<feature type="compositionally biased region" description="Polar residues" evidence="1">
    <location>
        <begin position="1"/>
        <end position="21"/>
    </location>
</feature>
<dbReference type="Proteomes" id="UP001140560">
    <property type="component" value="Unassembled WGS sequence"/>
</dbReference>
<feature type="compositionally biased region" description="Basic and acidic residues" evidence="1">
    <location>
        <begin position="287"/>
        <end position="296"/>
    </location>
</feature>
<feature type="region of interest" description="Disordered" evidence="1">
    <location>
        <begin position="1"/>
        <end position="23"/>
    </location>
</feature>
<evidence type="ECO:0000313" key="2">
    <source>
        <dbReference type="EMBL" id="KAJ4377751.1"/>
    </source>
</evidence>
<feature type="region of interest" description="Disordered" evidence="1">
    <location>
        <begin position="193"/>
        <end position="240"/>
    </location>
</feature>
<sequence length="391" mass="43578">MSNTPSAGSASRSTTPSTRILPNNRRYAHIVPALNAIECTVASTATLPASPITTYHDTGTQTYPPRNGIEFEEIFGSVPTQHELEQKAGAAAINPYESGIAKPHELVYGAAIPVQQVSESKATYVDSGFQTSTFTVCQKALTRAKVKALMTANKYQRIAKEARYTVWAETKNEKVIHSEQYPVKVELDANGSVKSGVTTGTRIQNIYGEPNRGPSRKRKSDAMHSSRKRQKASDSEASRPLVALALSRRETDLNPDAMEDYGFEVQDCDDVKVPPRMPEAYQPQKTTIEKRKRETPDLEPLPVPTTLCQEQEPPTKKARRASPVSTEVSHREGVVKSEKVVEKVVEKVAEKVAEKVEGKVVKKVVEKRPRRVVREEIKRYDARESRKRLKR</sequence>
<proteinExistence type="predicted"/>
<gene>
    <name evidence="2" type="ORF">N0V83_000581</name>
</gene>
<dbReference type="AlphaFoldDB" id="A0A9W9CRB3"/>
<feature type="compositionally biased region" description="Basic residues" evidence="1">
    <location>
        <begin position="214"/>
        <end position="230"/>
    </location>
</feature>
<dbReference type="OrthoDB" id="3693838at2759"/>
<keyword evidence="3" id="KW-1185">Reference proteome</keyword>
<dbReference type="EMBL" id="JAPEUY010000001">
    <property type="protein sequence ID" value="KAJ4377751.1"/>
    <property type="molecule type" value="Genomic_DNA"/>
</dbReference>
<name>A0A9W9CRB3_9PLEO</name>
<accession>A0A9W9CRB3</accession>